<dbReference type="OrthoDB" id="27932at2157"/>
<dbReference type="EMBL" id="CP000852">
    <property type="protein sequence ID" value="ABW01687.1"/>
    <property type="molecule type" value="Genomic_DNA"/>
</dbReference>
<proteinExistence type="predicted"/>
<dbReference type="SUPFAM" id="SSF103501">
    <property type="entry name" value="Respiratory nitrate reductase 1 gamma chain"/>
    <property type="match status" value="1"/>
</dbReference>
<organism evidence="9 10">
    <name type="scientific">Caldivirga maquilingensis (strain ATCC 700844 / DSM 13496 / JCM 10307 / IC-167)</name>
    <dbReference type="NCBI Taxonomy" id="397948"/>
    <lineage>
        <taxon>Archaea</taxon>
        <taxon>Thermoproteota</taxon>
        <taxon>Thermoprotei</taxon>
        <taxon>Thermoproteales</taxon>
        <taxon>Thermoproteaceae</taxon>
        <taxon>Caldivirga</taxon>
    </lineage>
</organism>
<keyword evidence="2" id="KW-1003">Cell membrane</keyword>
<keyword evidence="10" id="KW-1185">Reference proteome</keyword>
<reference evidence="9 10" key="1">
    <citation type="submission" date="2007-10" db="EMBL/GenBank/DDBJ databases">
        <title>Complete sequence of Caldivirga maquilingensis IC-167.</title>
        <authorList>
            <consortium name="US DOE Joint Genome Institute"/>
            <person name="Copeland A."/>
            <person name="Lucas S."/>
            <person name="Lapidus A."/>
            <person name="Barry K."/>
            <person name="Glavina del Rio T."/>
            <person name="Dalin E."/>
            <person name="Tice H."/>
            <person name="Pitluck S."/>
            <person name="Saunders E."/>
            <person name="Brettin T."/>
            <person name="Bruce D."/>
            <person name="Detter J.C."/>
            <person name="Han C."/>
            <person name="Schmutz J."/>
            <person name="Larimer F."/>
            <person name="Land M."/>
            <person name="Hauser L."/>
            <person name="Kyrpides N."/>
            <person name="Ivanova N."/>
            <person name="Biddle J.F."/>
            <person name="Zhang Z."/>
            <person name="Fitz-Gibbon S.T."/>
            <person name="Lowe T.M."/>
            <person name="Saltikov C."/>
            <person name="House C.H."/>
            <person name="Richardson P."/>
        </authorList>
    </citation>
    <scope>NUCLEOTIDE SEQUENCE [LARGE SCALE GENOMIC DNA]</scope>
    <source>
        <strain evidence="10">ATCC 700844 / DSM 13496 / JCM 10307 / IC-167</strain>
    </source>
</reference>
<evidence type="ECO:0000256" key="4">
    <source>
        <dbReference type="ARBA" id="ARBA00022989"/>
    </source>
</evidence>
<feature type="transmembrane region" description="Helical" evidence="7">
    <location>
        <begin position="12"/>
        <end position="33"/>
    </location>
</feature>
<feature type="domain" description="NarG-like" evidence="8">
    <location>
        <begin position="87"/>
        <end position="235"/>
    </location>
</feature>
<gene>
    <name evidence="9" type="ordered locus">Cmaq_0852</name>
</gene>
<dbReference type="Proteomes" id="UP000001137">
    <property type="component" value="Chromosome"/>
</dbReference>
<feature type="transmembrane region" description="Helical" evidence="7">
    <location>
        <begin position="205"/>
        <end position="223"/>
    </location>
</feature>
<dbReference type="GO" id="GO:0016491">
    <property type="term" value="F:oxidoreductase activity"/>
    <property type="evidence" value="ECO:0007669"/>
    <property type="project" value="UniProtKB-KW"/>
</dbReference>
<feature type="transmembrane region" description="Helical" evidence="7">
    <location>
        <begin position="151"/>
        <end position="174"/>
    </location>
</feature>
<keyword evidence="3 7" id="KW-0812">Transmembrane</keyword>
<evidence type="ECO:0000256" key="3">
    <source>
        <dbReference type="ARBA" id="ARBA00022692"/>
    </source>
</evidence>
<name>A8MD31_CALMQ</name>
<comment type="subcellular location">
    <subcellularLocation>
        <location evidence="1">Cell membrane</location>
        <topology evidence="1">Multi-pass membrane protein</topology>
    </subcellularLocation>
</comment>
<protein>
    <submittedName>
        <fullName evidence="9">Nitrate reductase gamma subunit-like protein</fullName>
    </submittedName>
</protein>
<dbReference type="InterPro" id="IPR036197">
    <property type="entry name" value="NarG-like_sf"/>
</dbReference>
<evidence type="ECO:0000259" key="8">
    <source>
        <dbReference type="Pfam" id="PF02665"/>
    </source>
</evidence>
<dbReference type="HOGENOM" id="CLU_1063963_0_0_2"/>
<evidence type="ECO:0000313" key="9">
    <source>
        <dbReference type="EMBL" id="ABW01687.1"/>
    </source>
</evidence>
<dbReference type="GeneID" id="5709519"/>
<dbReference type="Gene3D" id="1.20.950.20">
    <property type="entry name" value="Transmembrane di-heme cytochromes, Chain C"/>
    <property type="match status" value="1"/>
</dbReference>
<dbReference type="eggNOG" id="arCOG02194">
    <property type="taxonomic scope" value="Archaea"/>
</dbReference>
<keyword evidence="6 7" id="KW-0472">Membrane</keyword>
<accession>A8MD31</accession>
<evidence type="ECO:0000256" key="6">
    <source>
        <dbReference type="ARBA" id="ARBA00023136"/>
    </source>
</evidence>
<feature type="transmembrane region" description="Helical" evidence="7">
    <location>
        <begin position="118"/>
        <end position="139"/>
    </location>
</feature>
<keyword evidence="4 7" id="KW-1133">Transmembrane helix</keyword>
<feature type="transmembrane region" description="Helical" evidence="7">
    <location>
        <begin position="87"/>
        <end position="106"/>
    </location>
</feature>
<sequence length="261" mass="29827">MYNAVTYSLYFILPYVSLIVLVCGVSYRIALWINAGKGPLGLYLGLYRLVIRPRQESFLGSVKHILARMFTYYTILGTSYRRDYSTWLGVLLFHWGIFLLIAFHLHLWLPELMVPEELMFILGTTVGALTLAAGVFLLVRRIRVQRIYRVFINYLDDYVAISWVIAIVVLGLALRLTAPSSLFNEATKWALGLVSFKYIPPPSNLLFYAHVLAVELFMMYIPFAKMIHPFSMPVNPALYGKFEDVNEVEERVTGIWGGSHG</sequence>
<evidence type="ECO:0000256" key="1">
    <source>
        <dbReference type="ARBA" id="ARBA00004651"/>
    </source>
</evidence>
<evidence type="ECO:0000256" key="7">
    <source>
        <dbReference type="SAM" id="Phobius"/>
    </source>
</evidence>
<dbReference type="STRING" id="397948.Cmaq_0852"/>
<evidence type="ECO:0000313" key="10">
    <source>
        <dbReference type="Proteomes" id="UP000001137"/>
    </source>
</evidence>
<keyword evidence="5" id="KW-0560">Oxidoreductase</keyword>
<dbReference type="AlphaFoldDB" id="A8MD31"/>
<dbReference type="Pfam" id="PF02665">
    <property type="entry name" value="Nitrate_red_gam"/>
    <property type="match status" value="1"/>
</dbReference>
<evidence type="ECO:0000256" key="5">
    <source>
        <dbReference type="ARBA" id="ARBA00023002"/>
    </source>
</evidence>
<dbReference type="InterPro" id="IPR023234">
    <property type="entry name" value="NarG-like_domain"/>
</dbReference>
<evidence type="ECO:0000256" key="2">
    <source>
        <dbReference type="ARBA" id="ARBA00022475"/>
    </source>
</evidence>
<dbReference type="GO" id="GO:0005886">
    <property type="term" value="C:plasma membrane"/>
    <property type="evidence" value="ECO:0007669"/>
    <property type="project" value="UniProtKB-SubCell"/>
</dbReference>
<dbReference type="RefSeq" id="WP_012185906.1">
    <property type="nucleotide sequence ID" value="NC_009954.1"/>
</dbReference>
<dbReference type="KEGG" id="cma:Cmaq_0852"/>